<dbReference type="AlphaFoldDB" id="A0A2G6E1L3"/>
<dbReference type="EMBL" id="PDPS01000043">
    <property type="protein sequence ID" value="PID55792.1"/>
    <property type="molecule type" value="Genomic_DNA"/>
</dbReference>
<keyword evidence="1" id="KW-0472">Membrane</keyword>
<evidence type="ECO:0000256" key="1">
    <source>
        <dbReference type="SAM" id="Phobius"/>
    </source>
</evidence>
<comment type="caution">
    <text evidence="2">The sequence shown here is derived from an EMBL/GenBank/DDBJ whole genome shotgun (WGS) entry which is preliminary data.</text>
</comment>
<feature type="transmembrane region" description="Helical" evidence="1">
    <location>
        <begin position="94"/>
        <end position="117"/>
    </location>
</feature>
<keyword evidence="1" id="KW-1133">Transmembrane helix</keyword>
<protein>
    <submittedName>
        <fullName evidence="2">Uncharacterized protein</fullName>
    </submittedName>
</protein>
<name>A0A2G6E1L3_9BACT</name>
<organism evidence="2 3">
    <name type="scientific">candidate division KSB3 bacterium</name>
    <dbReference type="NCBI Taxonomy" id="2044937"/>
    <lineage>
        <taxon>Bacteria</taxon>
        <taxon>candidate division KSB3</taxon>
    </lineage>
</organism>
<sequence>MTCKDIQRYLLDYSEFQLDPRTHAQIEDHLRHCETCTKVVNDFEQTVELLHSTSTQQPSEEFWEEFSSGVMRQVRKMKTPSRSLKRYLFPDPRIVAVALAALIIILGTILLSASGVVDMTAFKHVLSEIRW</sequence>
<reference evidence="2 3" key="1">
    <citation type="submission" date="2017-10" db="EMBL/GenBank/DDBJ databases">
        <title>Novel microbial diversity and functional potential in the marine mammal oral microbiome.</title>
        <authorList>
            <person name="Dudek N.K."/>
            <person name="Sun C.L."/>
            <person name="Burstein D."/>
            <person name="Kantor R.S."/>
            <person name="Aliaga Goltsman D.S."/>
            <person name="Bik E.M."/>
            <person name="Thomas B.C."/>
            <person name="Banfield J.F."/>
            <person name="Relman D.A."/>
        </authorList>
    </citation>
    <scope>NUCLEOTIDE SEQUENCE [LARGE SCALE GENOMIC DNA]</scope>
    <source>
        <strain evidence="2">DOLZORAL124_49_17</strain>
    </source>
</reference>
<evidence type="ECO:0000313" key="3">
    <source>
        <dbReference type="Proteomes" id="UP000229740"/>
    </source>
</evidence>
<proteinExistence type="predicted"/>
<dbReference type="Gene3D" id="1.10.10.1320">
    <property type="entry name" value="Anti-sigma factor, zinc-finger domain"/>
    <property type="match status" value="1"/>
</dbReference>
<evidence type="ECO:0000313" key="2">
    <source>
        <dbReference type="EMBL" id="PID55792.1"/>
    </source>
</evidence>
<dbReference type="Proteomes" id="UP000229740">
    <property type="component" value="Unassembled WGS sequence"/>
</dbReference>
<dbReference type="InterPro" id="IPR041916">
    <property type="entry name" value="Anti_sigma_zinc_sf"/>
</dbReference>
<keyword evidence="1" id="KW-0812">Transmembrane</keyword>
<accession>A0A2G6E1L3</accession>
<gene>
    <name evidence="2" type="ORF">CSB45_14360</name>
</gene>